<evidence type="ECO:0000313" key="4">
    <source>
        <dbReference type="Proteomes" id="UP001595557"/>
    </source>
</evidence>
<organism evidence="3 4">
    <name type="scientific">Paracoccus fontiphilus</name>
    <dbReference type="NCBI Taxonomy" id="1815556"/>
    <lineage>
        <taxon>Bacteria</taxon>
        <taxon>Pseudomonadati</taxon>
        <taxon>Pseudomonadota</taxon>
        <taxon>Alphaproteobacteria</taxon>
        <taxon>Rhodobacterales</taxon>
        <taxon>Paracoccaceae</taxon>
        <taxon>Paracoccus</taxon>
    </lineage>
</organism>
<keyword evidence="2 3" id="KW-0378">Hydrolase</keyword>
<dbReference type="PANTHER" id="PTHR30023">
    <property type="entry name" value="D-ALANYL-D-ALANINE CARBOXYPEPTIDASE"/>
    <property type="match status" value="1"/>
</dbReference>
<dbReference type="SUPFAM" id="SSF56601">
    <property type="entry name" value="beta-lactamase/transpeptidase-like"/>
    <property type="match status" value="1"/>
</dbReference>
<dbReference type="Gene3D" id="3.40.710.10">
    <property type="entry name" value="DD-peptidase/beta-lactamase superfamily"/>
    <property type="match status" value="1"/>
</dbReference>
<dbReference type="PRINTS" id="PR00922">
    <property type="entry name" value="DADACBPTASE3"/>
</dbReference>
<proteinExistence type="inferred from homology"/>
<reference evidence="4" key="1">
    <citation type="journal article" date="2019" name="Int. J. Syst. Evol. Microbiol.">
        <title>The Global Catalogue of Microorganisms (GCM) 10K type strain sequencing project: providing services to taxonomists for standard genome sequencing and annotation.</title>
        <authorList>
            <consortium name="The Broad Institute Genomics Platform"/>
            <consortium name="The Broad Institute Genome Sequencing Center for Infectious Disease"/>
            <person name="Wu L."/>
            <person name="Ma J."/>
        </authorList>
    </citation>
    <scope>NUCLEOTIDE SEQUENCE [LARGE SCALE GENOMIC DNA]</scope>
    <source>
        <strain evidence="4">KCTC 52239</strain>
    </source>
</reference>
<keyword evidence="4" id="KW-1185">Reference proteome</keyword>
<dbReference type="InterPro" id="IPR000667">
    <property type="entry name" value="Peptidase_S13"/>
</dbReference>
<dbReference type="PANTHER" id="PTHR30023:SF0">
    <property type="entry name" value="PENICILLIN-SENSITIVE CARBOXYPEPTIDASE A"/>
    <property type="match status" value="1"/>
</dbReference>
<dbReference type="EMBL" id="JBHRTE010000098">
    <property type="protein sequence ID" value="MFC3170300.1"/>
    <property type="molecule type" value="Genomic_DNA"/>
</dbReference>
<sequence length="453" mass="47351">MIARRSLLAGLAALPAAAWGRPPEKPRFTAGPLVATGRLRGVVAYARLDRDGADLADAALAAAPMMPASTLKAVTALYALDRLGGSRTFRTQVIRAGDLLILAGGGDPVLSTDDLARLAADLAASGQPAPARFAVWGGALPRMEEIAPPQADHLAYNPALSGMILNFNRVHLGWRQGGAQISLEARAADHSPRAYTITAAPGDQPDLFSYRGEGDRESWTVSRAALKSAGSRWLPVRRPELYAGDVFQTLCRAQGLALPAPEAIDALPQGEVVATHASPPLGEILRGMLYFSTNLTAEVVGLHASGAGDLAASAQAMQAWLAAQGQGTGFTLADHSGLSPDSRVTAQGMARLLAGPGLAAGLPDLLKLNPLDEDLGRDPAQAAQVHAKTGTLNFVSNLAGYLDRPDGTRSAFAILATDAQRQSATAGQDLPSGVVTWTREAKQLQRDILNLWS</sequence>
<accession>A0ABV7IME9</accession>
<dbReference type="Proteomes" id="UP001595557">
    <property type="component" value="Unassembled WGS sequence"/>
</dbReference>
<dbReference type="EC" id="3.4.16.4" evidence="3"/>
<keyword evidence="3" id="KW-0121">Carboxypeptidase</keyword>
<evidence type="ECO:0000256" key="1">
    <source>
        <dbReference type="ARBA" id="ARBA00006096"/>
    </source>
</evidence>
<comment type="similarity">
    <text evidence="1">Belongs to the peptidase S13 family.</text>
</comment>
<comment type="caution">
    <text evidence="3">The sequence shown here is derived from an EMBL/GenBank/DDBJ whole genome shotgun (WGS) entry which is preliminary data.</text>
</comment>
<evidence type="ECO:0000256" key="2">
    <source>
        <dbReference type="ARBA" id="ARBA00022801"/>
    </source>
</evidence>
<keyword evidence="3" id="KW-0645">Protease</keyword>
<name>A0ABV7IME9_9RHOB</name>
<evidence type="ECO:0000313" key="3">
    <source>
        <dbReference type="EMBL" id="MFC3170300.1"/>
    </source>
</evidence>
<dbReference type="InterPro" id="IPR012338">
    <property type="entry name" value="Beta-lactam/transpept-like"/>
</dbReference>
<dbReference type="RefSeq" id="WP_207470711.1">
    <property type="nucleotide sequence ID" value="NZ_JAFNAW010000049.1"/>
</dbReference>
<dbReference type="Pfam" id="PF02113">
    <property type="entry name" value="Peptidase_S13"/>
    <property type="match status" value="1"/>
</dbReference>
<dbReference type="GO" id="GO:0009002">
    <property type="term" value="F:serine-type D-Ala-D-Ala carboxypeptidase activity"/>
    <property type="evidence" value="ECO:0007669"/>
    <property type="project" value="UniProtKB-EC"/>
</dbReference>
<gene>
    <name evidence="3" type="ORF">ACFOD7_19895</name>
</gene>
<protein>
    <submittedName>
        <fullName evidence="3">D-alanyl-D-alanine carboxypeptidase</fullName>
        <ecNumber evidence="3">3.4.16.4</ecNumber>
    </submittedName>
</protein>